<sequence length="212" mass="23282">MKTVVSHKALNSGVPRQVPAQCPITEQQLGGAVQTPPQPRPKPGDCCYLLHNVNALLRWLEHRRSREVELGAGQEHDHTKELGAGQVQDHTKELGTGQVQDHTKELGAGQVQNHTKELGAGKEKDHTKELGAGQEGDHTKELEGEQKGDHAKWLEPGREGDPARWLIKEAPPVACHIQPCSTRRRATRRLPHQLLTAAASADEALPHQHGKQ</sequence>
<dbReference type="Proteomes" id="UP001487740">
    <property type="component" value="Unassembled WGS sequence"/>
</dbReference>
<reference evidence="2 3" key="1">
    <citation type="submission" date="2023-03" db="EMBL/GenBank/DDBJ databases">
        <title>High-quality genome of Scylla paramamosain provides insights in environmental adaptation.</title>
        <authorList>
            <person name="Zhang L."/>
        </authorList>
    </citation>
    <scope>NUCLEOTIDE SEQUENCE [LARGE SCALE GENOMIC DNA]</scope>
    <source>
        <strain evidence="2">LZ_2023a</strain>
        <tissue evidence="2">Muscle</tissue>
    </source>
</reference>
<protein>
    <submittedName>
        <fullName evidence="2">Uncharacterized protein</fullName>
    </submittedName>
</protein>
<name>A0AAW0SK17_SCYPA</name>
<keyword evidence="3" id="KW-1185">Reference proteome</keyword>
<dbReference type="AlphaFoldDB" id="A0AAW0SK17"/>
<organism evidence="2 3">
    <name type="scientific">Scylla paramamosain</name>
    <name type="common">Mud crab</name>
    <dbReference type="NCBI Taxonomy" id="85552"/>
    <lineage>
        <taxon>Eukaryota</taxon>
        <taxon>Metazoa</taxon>
        <taxon>Ecdysozoa</taxon>
        <taxon>Arthropoda</taxon>
        <taxon>Crustacea</taxon>
        <taxon>Multicrustacea</taxon>
        <taxon>Malacostraca</taxon>
        <taxon>Eumalacostraca</taxon>
        <taxon>Eucarida</taxon>
        <taxon>Decapoda</taxon>
        <taxon>Pleocyemata</taxon>
        <taxon>Brachyura</taxon>
        <taxon>Eubrachyura</taxon>
        <taxon>Portunoidea</taxon>
        <taxon>Portunidae</taxon>
        <taxon>Portuninae</taxon>
        <taxon>Scylla</taxon>
    </lineage>
</organism>
<dbReference type="EMBL" id="JARAKH010000069">
    <property type="protein sequence ID" value="KAK8375135.1"/>
    <property type="molecule type" value="Genomic_DNA"/>
</dbReference>
<feature type="region of interest" description="Disordered" evidence="1">
    <location>
        <begin position="185"/>
        <end position="212"/>
    </location>
</feature>
<feature type="region of interest" description="Disordered" evidence="1">
    <location>
        <begin position="117"/>
        <end position="158"/>
    </location>
</feature>
<gene>
    <name evidence="2" type="ORF">O3P69_017805</name>
</gene>
<proteinExistence type="predicted"/>
<accession>A0AAW0SK17</accession>
<evidence type="ECO:0000313" key="2">
    <source>
        <dbReference type="EMBL" id="KAK8375135.1"/>
    </source>
</evidence>
<evidence type="ECO:0000313" key="3">
    <source>
        <dbReference type="Proteomes" id="UP001487740"/>
    </source>
</evidence>
<comment type="caution">
    <text evidence="2">The sequence shown here is derived from an EMBL/GenBank/DDBJ whole genome shotgun (WGS) entry which is preliminary data.</text>
</comment>
<evidence type="ECO:0000256" key="1">
    <source>
        <dbReference type="SAM" id="MobiDB-lite"/>
    </source>
</evidence>